<organism evidence="2 3">
    <name type="scientific">Actinokineospora fastidiosa</name>
    <dbReference type="NCBI Taxonomy" id="1816"/>
    <lineage>
        <taxon>Bacteria</taxon>
        <taxon>Bacillati</taxon>
        <taxon>Actinomycetota</taxon>
        <taxon>Actinomycetes</taxon>
        <taxon>Pseudonocardiales</taxon>
        <taxon>Pseudonocardiaceae</taxon>
        <taxon>Actinokineospora</taxon>
    </lineage>
</organism>
<reference evidence="2" key="1">
    <citation type="journal article" date="2014" name="Int. J. Syst. Evol. Microbiol.">
        <title>Complete genome sequence of Corynebacterium casei LMG S-19264T (=DSM 44701T), isolated from a smear-ripened cheese.</title>
        <authorList>
            <consortium name="US DOE Joint Genome Institute (JGI-PGF)"/>
            <person name="Walter F."/>
            <person name="Albersmeier A."/>
            <person name="Kalinowski J."/>
            <person name="Ruckert C."/>
        </authorList>
    </citation>
    <scope>NUCLEOTIDE SEQUENCE</scope>
    <source>
        <strain evidence="2">JCM 3276</strain>
    </source>
</reference>
<feature type="domain" description="N-acetyltransferase" evidence="1">
    <location>
        <begin position="10"/>
        <end position="179"/>
    </location>
</feature>
<protein>
    <submittedName>
        <fullName evidence="2">GNAT family acetyltransferase</fullName>
    </submittedName>
</protein>
<dbReference type="InterPro" id="IPR000182">
    <property type="entry name" value="GNAT_dom"/>
</dbReference>
<dbReference type="GO" id="GO:0016747">
    <property type="term" value="F:acyltransferase activity, transferring groups other than amino-acyl groups"/>
    <property type="evidence" value="ECO:0007669"/>
    <property type="project" value="InterPro"/>
</dbReference>
<reference evidence="2" key="2">
    <citation type="submission" date="2020-09" db="EMBL/GenBank/DDBJ databases">
        <authorList>
            <person name="Sun Q."/>
            <person name="Ohkuma M."/>
        </authorList>
    </citation>
    <scope>NUCLEOTIDE SEQUENCE</scope>
    <source>
        <strain evidence="2">JCM 3276</strain>
    </source>
</reference>
<comment type="caution">
    <text evidence="2">The sequence shown here is derived from an EMBL/GenBank/DDBJ whole genome shotgun (WGS) entry which is preliminary data.</text>
</comment>
<dbReference type="Proteomes" id="UP000660680">
    <property type="component" value="Unassembled WGS sequence"/>
</dbReference>
<dbReference type="EMBL" id="BMRB01000002">
    <property type="protein sequence ID" value="GGS27485.1"/>
    <property type="molecule type" value="Genomic_DNA"/>
</dbReference>
<gene>
    <name evidence="2" type="ORF">GCM10010171_20280</name>
</gene>
<proteinExistence type="predicted"/>
<evidence type="ECO:0000313" key="3">
    <source>
        <dbReference type="Proteomes" id="UP000660680"/>
    </source>
</evidence>
<dbReference type="PANTHER" id="PTHR43792">
    <property type="entry name" value="GNAT FAMILY, PUTATIVE (AFU_ORTHOLOGUE AFUA_3G00765)-RELATED-RELATED"/>
    <property type="match status" value="1"/>
</dbReference>
<dbReference type="PROSITE" id="PS51186">
    <property type="entry name" value="GNAT"/>
    <property type="match status" value="1"/>
</dbReference>
<name>A0A918LB74_9PSEU</name>
<evidence type="ECO:0000313" key="2">
    <source>
        <dbReference type="EMBL" id="GGS27485.1"/>
    </source>
</evidence>
<dbReference type="SUPFAM" id="SSF55729">
    <property type="entry name" value="Acyl-CoA N-acyltransferases (Nat)"/>
    <property type="match status" value="1"/>
</dbReference>
<dbReference type="Pfam" id="PF13302">
    <property type="entry name" value="Acetyltransf_3"/>
    <property type="match status" value="1"/>
</dbReference>
<dbReference type="InterPro" id="IPR051531">
    <property type="entry name" value="N-acetyltransferase"/>
</dbReference>
<dbReference type="InterPro" id="IPR016181">
    <property type="entry name" value="Acyl_CoA_acyltransferase"/>
</dbReference>
<accession>A0A918LB74</accession>
<sequence length="187" mass="21657">MHVYLETPRMVLRRFTPADVDLIVELDSDPEVMRYLSGGRPTPPEEVRDEIIPNWLSYYDRGDFGFWAAIERTTGAFLGWFHFRPHPDGDRDGVELGYRLRRAAWGLGYATEGSRALIEKGFTELGVDRIFAETMTVNTASRRVMAKAGLRYVRTFFQNWPNPIPGDEHGEVEYALTRQEWEQDPTR</sequence>
<dbReference type="AlphaFoldDB" id="A0A918LB74"/>
<keyword evidence="3" id="KW-1185">Reference proteome</keyword>
<dbReference type="RefSeq" id="WP_189210183.1">
    <property type="nucleotide sequence ID" value="NZ_BMRB01000002.1"/>
</dbReference>
<dbReference type="Gene3D" id="3.40.630.30">
    <property type="match status" value="1"/>
</dbReference>
<evidence type="ECO:0000259" key="1">
    <source>
        <dbReference type="PROSITE" id="PS51186"/>
    </source>
</evidence>
<dbReference type="PANTHER" id="PTHR43792:SF16">
    <property type="entry name" value="N-ACETYLTRANSFERASE DOMAIN-CONTAINING PROTEIN"/>
    <property type="match status" value="1"/>
</dbReference>